<evidence type="ECO:0000256" key="2">
    <source>
        <dbReference type="ARBA" id="ARBA00022679"/>
    </source>
</evidence>
<keyword evidence="2 5" id="KW-0808">Transferase</keyword>
<keyword evidence="3 5" id="KW-0777">Teichoic acid biosynthesis</keyword>
<dbReference type="GeneID" id="92716610"/>
<dbReference type="Pfam" id="PF03808">
    <property type="entry name" value="Glyco_tran_WecG"/>
    <property type="match status" value="1"/>
</dbReference>
<evidence type="ECO:0000313" key="6">
    <source>
        <dbReference type="EMBL" id="BBK25444.1"/>
    </source>
</evidence>
<protein>
    <recommendedName>
        <fullName evidence="5">N-acetylglucosaminyldiphosphoundecaprenol N-acetyl-beta-D-mannosaminyltransferase</fullName>
        <ecNumber evidence="5">2.4.1.187</ecNumber>
    </recommendedName>
    <alternativeName>
        <fullName evidence="5">N-acetylmannosaminyltransferase</fullName>
    </alternativeName>
    <alternativeName>
        <fullName evidence="5">UDP-N-acetylmannosamine transferase</fullName>
    </alternativeName>
    <alternativeName>
        <fullName evidence="5">UDP-N-acetylmannosamine:N-acetylglucosaminyl pyrophosphorylundecaprenol N-acetylmannosaminyltransferase</fullName>
    </alternativeName>
</protein>
<dbReference type="EC" id="2.4.1.187" evidence="5"/>
<evidence type="ECO:0000256" key="5">
    <source>
        <dbReference type="HAMAP-Rule" id="MF_02070"/>
    </source>
</evidence>
<dbReference type="UniPathway" id="UPA00632"/>
<dbReference type="NCBIfam" id="TIGR00696">
    <property type="entry name" value="wecG_tagA_cpsF"/>
    <property type="match status" value="1"/>
</dbReference>
<sequence>MTDISKKQQIVMDVRVHAVTMEDALEWAKEAVLEGKPRMIATANAEMIMIAQKDPELKEILNTCDLVVPDGAGVLWAGEKLGTPFPERVAGADLAEELLKIASEKEWPVYFLGGAPGIAQRAAARFMELHVPFKLAGCHEGYFDSEEEKKIIKDIKKSGAKLLLAGLGVPKQEKWIRDHMDELGVPVSMGIGGVFDVMSGTLPRAPMWMRNHRLEWAYRLYLQPSRIGRMTALPKFMRAVKKWKKEQGRK</sequence>
<evidence type="ECO:0000256" key="3">
    <source>
        <dbReference type="ARBA" id="ARBA00022944"/>
    </source>
</evidence>
<name>A0A8D4UUX0_9FIRM</name>
<dbReference type="EMBL" id="AP019697">
    <property type="protein sequence ID" value="BBK25444.1"/>
    <property type="molecule type" value="Genomic_DNA"/>
</dbReference>
<dbReference type="InterPro" id="IPR034714">
    <property type="entry name" value="TagA_TarA"/>
</dbReference>
<accession>A0A8D4UUX0</accession>
<dbReference type="KEGG" id="dho:Dia5BBH33_13790"/>
<dbReference type="RefSeq" id="WP_108850762.1">
    <property type="nucleotide sequence ID" value="NZ_AP019697.1"/>
</dbReference>
<dbReference type="AlphaFoldDB" id="A0A8D4UUX0"/>
<evidence type="ECO:0000256" key="1">
    <source>
        <dbReference type="ARBA" id="ARBA00022676"/>
    </source>
</evidence>
<dbReference type="GO" id="GO:0047244">
    <property type="term" value="F:N-acetylglucosaminyldiphosphoundecaprenol N-acetyl-beta-D-mannosaminyltransferase activity"/>
    <property type="evidence" value="ECO:0007669"/>
    <property type="project" value="UniProtKB-UniRule"/>
</dbReference>
<keyword evidence="4 5" id="KW-0961">Cell wall biogenesis/degradation</keyword>
<evidence type="ECO:0000313" key="7">
    <source>
        <dbReference type="Proteomes" id="UP000320585"/>
    </source>
</evidence>
<organism evidence="6 7">
    <name type="scientific">Dialister hominis</name>
    <dbReference type="NCBI Taxonomy" id="2582419"/>
    <lineage>
        <taxon>Bacteria</taxon>
        <taxon>Bacillati</taxon>
        <taxon>Bacillota</taxon>
        <taxon>Negativicutes</taxon>
        <taxon>Veillonellales</taxon>
        <taxon>Veillonellaceae</taxon>
        <taxon>Dialister</taxon>
    </lineage>
</organism>
<gene>
    <name evidence="6" type="ORF">Dia5BBH33_13790</name>
</gene>
<dbReference type="Proteomes" id="UP000320585">
    <property type="component" value="Chromosome"/>
</dbReference>
<comment type="catalytic activity">
    <reaction evidence="5">
        <text>UDP-N-acetyl-alpha-D-mannosamine + N-acetyl-alpha-D-glucosaminyl-di-trans,octa-cis-undecaprenyl diphosphate = N-acetyl-beta-D-mannosaminyl-(1-&gt;4)-N-acetyl-alpha-D-glucosaminyl di-trans,octa-cis-undecaprenyl diphosphate + UDP + H(+)</text>
        <dbReference type="Rhea" id="RHEA:16053"/>
        <dbReference type="ChEBI" id="CHEBI:15378"/>
        <dbReference type="ChEBI" id="CHEBI:58223"/>
        <dbReference type="ChEBI" id="CHEBI:62959"/>
        <dbReference type="ChEBI" id="CHEBI:68623"/>
        <dbReference type="ChEBI" id="CHEBI:132210"/>
        <dbReference type="EC" id="2.4.1.187"/>
    </reaction>
</comment>
<keyword evidence="7" id="KW-1185">Reference proteome</keyword>
<comment type="function">
    <text evidence="5">Catalyzes the conversion of GlcNAc-PP-undecaprenol into ManNAc-GlcNAc-PP-undecaprenol, the first committed lipid intermediate in the de novo synthesis of teichoic acid.</text>
</comment>
<dbReference type="PANTHER" id="PTHR34136">
    <property type="match status" value="1"/>
</dbReference>
<reference evidence="7" key="1">
    <citation type="submission" date="2019-05" db="EMBL/GenBank/DDBJ databases">
        <title>Complete genome sequencing of Dialister sp. strain 5BBH33.</title>
        <authorList>
            <person name="Sakamoto M."/>
            <person name="Murakami T."/>
            <person name="Mori H."/>
        </authorList>
    </citation>
    <scope>NUCLEOTIDE SEQUENCE [LARGE SCALE GENOMIC DNA]</scope>
    <source>
        <strain evidence="7">5BBH33</strain>
    </source>
</reference>
<evidence type="ECO:0000256" key="4">
    <source>
        <dbReference type="ARBA" id="ARBA00023316"/>
    </source>
</evidence>
<comment type="pathway">
    <text evidence="5">Cell wall biogenesis; teichoic acid biosynthesis.</text>
</comment>
<dbReference type="CDD" id="cd06533">
    <property type="entry name" value="Glyco_transf_WecG_TagA"/>
    <property type="match status" value="1"/>
</dbReference>
<dbReference type="GO" id="GO:0019350">
    <property type="term" value="P:teichoic acid biosynthetic process"/>
    <property type="evidence" value="ECO:0007669"/>
    <property type="project" value="UniProtKB-UniRule"/>
</dbReference>
<dbReference type="HAMAP" id="MF_02070">
    <property type="entry name" value="TagA_TarA"/>
    <property type="match status" value="1"/>
</dbReference>
<dbReference type="InterPro" id="IPR004629">
    <property type="entry name" value="WecG_TagA_CpsF"/>
</dbReference>
<proteinExistence type="inferred from homology"/>
<dbReference type="GO" id="GO:0071555">
    <property type="term" value="P:cell wall organization"/>
    <property type="evidence" value="ECO:0007669"/>
    <property type="project" value="UniProtKB-KW"/>
</dbReference>
<dbReference type="PANTHER" id="PTHR34136:SF1">
    <property type="entry name" value="UDP-N-ACETYL-D-MANNOSAMINURONIC ACID TRANSFERASE"/>
    <property type="match status" value="1"/>
</dbReference>
<comment type="similarity">
    <text evidence="5">Belongs to the glycosyltransferase 26 family. TagA/TarA subfamily.</text>
</comment>
<dbReference type="OrthoDB" id="9771846at2"/>
<keyword evidence="1 5" id="KW-0328">Glycosyltransferase</keyword>